<accession>A0A1S0TXF4</accession>
<dbReference type="AlphaFoldDB" id="A0A1S0TXF4"/>
<gene>
    <name evidence="1" type="ORF">LOAG_06785</name>
</gene>
<dbReference type="CTD" id="9944198"/>
<proteinExistence type="predicted"/>
<dbReference type="GeneID" id="9944198"/>
<dbReference type="RefSeq" id="XP_003142369.1">
    <property type="nucleotide sequence ID" value="XM_003142321.1"/>
</dbReference>
<dbReference type="EMBL" id="JH712595">
    <property type="protein sequence ID" value="EFO21705.1"/>
    <property type="molecule type" value="Genomic_DNA"/>
</dbReference>
<dbReference type="KEGG" id="loa:LOAG_06785"/>
<reference evidence="1" key="1">
    <citation type="submission" date="2012-04" db="EMBL/GenBank/DDBJ databases">
        <title>The Genome Sequence of Loa loa.</title>
        <authorList>
            <consortium name="The Broad Institute Genome Sequencing Platform"/>
            <consortium name="Broad Institute Genome Sequencing Center for Infectious Disease"/>
            <person name="Nutman T.B."/>
            <person name="Fink D.L."/>
            <person name="Russ C."/>
            <person name="Young S."/>
            <person name="Zeng Q."/>
            <person name="Gargeya S."/>
            <person name="Alvarado L."/>
            <person name="Berlin A."/>
            <person name="Chapman S.B."/>
            <person name="Chen Z."/>
            <person name="Freedman E."/>
            <person name="Gellesch M."/>
            <person name="Goldberg J."/>
            <person name="Griggs A."/>
            <person name="Gujja S."/>
            <person name="Heilman E.R."/>
            <person name="Heiman D."/>
            <person name="Howarth C."/>
            <person name="Mehta T."/>
            <person name="Neiman D."/>
            <person name="Pearson M."/>
            <person name="Roberts A."/>
            <person name="Saif S."/>
            <person name="Shea T."/>
            <person name="Shenoy N."/>
            <person name="Sisk P."/>
            <person name="Stolte C."/>
            <person name="Sykes S."/>
            <person name="White J."/>
            <person name="Yandava C."/>
            <person name="Haas B."/>
            <person name="Henn M.R."/>
            <person name="Nusbaum C."/>
            <person name="Birren B."/>
        </authorList>
    </citation>
    <scope>NUCLEOTIDE SEQUENCE [LARGE SCALE GENOMIC DNA]</scope>
</reference>
<protein>
    <submittedName>
        <fullName evidence="1">Uncharacterized protein</fullName>
    </submittedName>
</protein>
<dbReference type="InParanoid" id="A0A1S0TXF4"/>
<name>A0A1S0TXF4_LOALO</name>
<sequence>MADNDDDDIFTVVVIDDGAFTRYSSRIHVHLWCIWFDAVILTTLKGLPSSPTLIALLSPIYGRCASEHYYILACHNLPHGTSNYRSFGWDAQRPPRPSGNGRAPKKLTISIDPADSKYCSFSLARTEGTLIKGSELLRRDKENA</sequence>
<organism evidence="1">
    <name type="scientific">Loa loa</name>
    <name type="common">Eye worm</name>
    <name type="synonym">Filaria loa</name>
    <dbReference type="NCBI Taxonomy" id="7209"/>
    <lineage>
        <taxon>Eukaryota</taxon>
        <taxon>Metazoa</taxon>
        <taxon>Ecdysozoa</taxon>
        <taxon>Nematoda</taxon>
        <taxon>Chromadorea</taxon>
        <taxon>Rhabditida</taxon>
        <taxon>Spirurina</taxon>
        <taxon>Spiruromorpha</taxon>
        <taxon>Filarioidea</taxon>
        <taxon>Onchocercidae</taxon>
        <taxon>Loa</taxon>
    </lineage>
</organism>
<evidence type="ECO:0000313" key="1">
    <source>
        <dbReference type="EMBL" id="EFO21705.1"/>
    </source>
</evidence>